<feature type="domain" description="Heterokaryon incompatibility" evidence="2">
    <location>
        <begin position="219"/>
        <end position="383"/>
    </location>
</feature>
<evidence type="ECO:0000313" key="4">
    <source>
        <dbReference type="Proteomes" id="UP000777438"/>
    </source>
</evidence>
<gene>
    <name evidence="3" type="ORF">B0T10DRAFT_485370</name>
</gene>
<organism evidence="3 4">
    <name type="scientific">Thelonectria olida</name>
    <dbReference type="NCBI Taxonomy" id="1576542"/>
    <lineage>
        <taxon>Eukaryota</taxon>
        <taxon>Fungi</taxon>
        <taxon>Dikarya</taxon>
        <taxon>Ascomycota</taxon>
        <taxon>Pezizomycotina</taxon>
        <taxon>Sordariomycetes</taxon>
        <taxon>Hypocreomycetidae</taxon>
        <taxon>Hypocreales</taxon>
        <taxon>Nectriaceae</taxon>
        <taxon>Thelonectria</taxon>
    </lineage>
</organism>
<dbReference type="AlphaFoldDB" id="A0A9P9ARQ8"/>
<dbReference type="InterPro" id="IPR010730">
    <property type="entry name" value="HET"/>
</dbReference>
<protein>
    <submittedName>
        <fullName evidence="3">Heterokaryon incompatibility protein-domain-containing protein</fullName>
    </submittedName>
</protein>
<sequence length="712" mass="79467">MDLSRQSLAPQATTTHQWRRPQHLHRAVPAADPLPQICPSCFDLDEASAAEQQHLNSDIRVDHVSFVVIVGRTLASLRNTASLGCQSCALLLKVMRFFGLDLEAVGETRNIYVRLPIGPGNVEVSFIAYGSEVHAQLYTSFSEGRTWKRVRPLKDIATDHLSEDSLIFVNACLRSCLENHGFCRQIGGSLPARLLDIGTRDDGRIRLIETIEYTGSPEYTALSYCWGDSVTTMTTRASLEQMKAGIEVSELPQTYIDAVLFTRELGLQYLWIDSLCVIQDSFADWERESSIMGGIYSGARLTIAASSTTAAVQPFLRRGAPAGSPASQEQQEIFSERIYDNGNSVLVNARLIPESGVHWKWQDNSDPRSVPEPLSRRGWTLQERLLSTRLLSISETELQWTCQQTVICECRSRLNYRREFGLTPLRQITQASVAFNFWHKVIENYTKRSLSQRQDRLPAISAVAAVIQEKTGSNYVAGLWMDNIHLDLLWRRCSPIKGPPQSEVIAPSFSWASIDGEVDYYCFRNGQEPFRTSSSIVEIEIAPSPHAPLGRVGGGSLTMFGSLIPGFVEKSFADGWMVVRLGEVRLELYSDTNLQEFVTQAVDGSWQKFACRWNPRNHSRELGASTPDTLGSGHHAQPIQAVGHNDHPTRCWAIRIGSFQSQYVPPTSHELLILGKPLTNPEAFERIGLASLEGVDEELLFQPESLSTITIV</sequence>
<evidence type="ECO:0000256" key="1">
    <source>
        <dbReference type="SAM" id="MobiDB-lite"/>
    </source>
</evidence>
<keyword evidence="4" id="KW-1185">Reference proteome</keyword>
<dbReference type="PANTHER" id="PTHR33112">
    <property type="entry name" value="DOMAIN PROTEIN, PUTATIVE-RELATED"/>
    <property type="match status" value="1"/>
</dbReference>
<comment type="caution">
    <text evidence="3">The sequence shown here is derived from an EMBL/GenBank/DDBJ whole genome shotgun (WGS) entry which is preliminary data.</text>
</comment>
<dbReference type="PANTHER" id="PTHR33112:SF16">
    <property type="entry name" value="HETEROKARYON INCOMPATIBILITY DOMAIN-CONTAINING PROTEIN"/>
    <property type="match status" value="1"/>
</dbReference>
<dbReference type="Pfam" id="PF06985">
    <property type="entry name" value="HET"/>
    <property type="match status" value="1"/>
</dbReference>
<dbReference type="Proteomes" id="UP000777438">
    <property type="component" value="Unassembled WGS sequence"/>
</dbReference>
<feature type="region of interest" description="Disordered" evidence="1">
    <location>
        <begin position="1"/>
        <end position="22"/>
    </location>
</feature>
<dbReference type="OrthoDB" id="3789824at2759"/>
<dbReference type="EMBL" id="JAGPYM010000008">
    <property type="protein sequence ID" value="KAH6891475.1"/>
    <property type="molecule type" value="Genomic_DNA"/>
</dbReference>
<evidence type="ECO:0000313" key="3">
    <source>
        <dbReference type="EMBL" id="KAH6891475.1"/>
    </source>
</evidence>
<accession>A0A9P9ARQ8</accession>
<feature type="compositionally biased region" description="Polar residues" evidence="1">
    <location>
        <begin position="1"/>
        <end position="16"/>
    </location>
</feature>
<evidence type="ECO:0000259" key="2">
    <source>
        <dbReference type="Pfam" id="PF06985"/>
    </source>
</evidence>
<proteinExistence type="predicted"/>
<name>A0A9P9ARQ8_9HYPO</name>
<reference evidence="3 4" key="1">
    <citation type="journal article" date="2021" name="Nat. Commun.">
        <title>Genetic determinants of endophytism in the Arabidopsis root mycobiome.</title>
        <authorList>
            <person name="Mesny F."/>
            <person name="Miyauchi S."/>
            <person name="Thiergart T."/>
            <person name="Pickel B."/>
            <person name="Atanasova L."/>
            <person name="Karlsson M."/>
            <person name="Huettel B."/>
            <person name="Barry K.W."/>
            <person name="Haridas S."/>
            <person name="Chen C."/>
            <person name="Bauer D."/>
            <person name="Andreopoulos W."/>
            <person name="Pangilinan J."/>
            <person name="LaButti K."/>
            <person name="Riley R."/>
            <person name="Lipzen A."/>
            <person name="Clum A."/>
            <person name="Drula E."/>
            <person name="Henrissat B."/>
            <person name="Kohler A."/>
            <person name="Grigoriev I.V."/>
            <person name="Martin F.M."/>
            <person name="Hacquard S."/>
        </authorList>
    </citation>
    <scope>NUCLEOTIDE SEQUENCE [LARGE SCALE GENOMIC DNA]</scope>
    <source>
        <strain evidence="3 4">MPI-CAGE-CH-0241</strain>
    </source>
</reference>